<evidence type="ECO:0000313" key="9">
    <source>
        <dbReference type="Proteomes" id="UP000649829"/>
    </source>
</evidence>
<evidence type="ECO:0000256" key="2">
    <source>
        <dbReference type="ARBA" id="ARBA00009773"/>
    </source>
</evidence>
<dbReference type="PANTHER" id="PTHR21716:SF16">
    <property type="entry name" value="BLL1467 PROTEIN"/>
    <property type="match status" value="1"/>
</dbReference>
<proteinExistence type="inferred from homology"/>
<dbReference type="Pfam" id="PF01594">
    <property type="entry name" value="AI-2E_transport"/>
    <property type="match status" value="1"/>
</dbReference>
<evidence type="ECO:0000256" key="7">
    <source>
        <dbReference type="SAM" id="Phobius"/>
    </source>
</evidence>
<feature type="transmembrane region" description="Helical" evidence="7">
    <location>
        <begin position="258"/>
        <end position="289"/>
    </location>
</feature>
<dbReference type="RefSeq" id="WP_229669165.1">
    <property type="nucleotide sequence ID" value="NZ_BMLF01000001.1"/>
</dbReference>
<feature type="transmembrane region" description="Helical" evidence="7">
    <location>
        <begin position="52"/>
        <end position="70"/>
    </location>
</feature>
<feature type="transmembrane region" description="Helical" evidence="7">
    <location>
        <begin position="325"/>
        <end position="356"/>
    </location>
</feature>
<organism evidence="8 9">
    <name type="scientific">Pseudooceanicola nanhaiensis</name>
    <dbReference type="NCBI Taxonomy" id="375761"/>
    <lineage>
        <taxon>Bacteria</taxon>
        <taxon>Pseudomonadati</taxon>
        <taxon>Pseudomonadota</taxon>
        <taxon>Alphaproteobacteria</taxon>
        <taxon>Rhodobacterales</taxon>
        <taxon>Paracoccaceae</taxon>
        <taxon>Pseudooceanicola</taxon>
    </lineage>
</organism>
<accession>A0A917WFI9</accession>
<dbReference type="AlphaFoldDB" id="A0A917WFI9"/>
<evidence type="ECO:0000256" key="5">
    <source>
        <dbReference type="ARBA" id="ARBA00023136"/>
    </source>
</evidence>
<feature type="transmembrane region" description="Helical" evidence="7">
    <location>
        <begin position="171"/>
        <end position="193"/>
    </location>
</feature>
<feature type="transmembrane region" description="Helical" evidence="7">
    <location>
        <begin position="230"/>
        <end position="252"/>
    </location>
</feature>
<reference evidence="8" key="1">
    <citation type="journal article" date="2014" name="Int. J. Syst. Evol. Microbiol.">
        <title>Complete genome sequence of Corynebacterium casei LMG S-19264T (=DSM 44701T), isolated from a smear-ripened cheese.</title>
        <authorList>
            <consortium name="US DOE Joint Genome Institute (JGI-PGF)"/>
            <person name="Walter F."/>
            <person name="Albersmeier A."/>
            <person name="Kalinowski J."/>
            <person name="Ruckert C."/>
        </authorList>
    </citation>
    <scope>NUCLEOTIDE SEQUENCE</scope>
    <source>
        <strain evidence="8">CGMCC 1.6293</strain>
    </source>
</reference>
<comment type="similarity">
    <text evidence="2">Belongs to the autoinducer-2 exporter (AI-2E) (TC 2.A.86) family.</text>
</comment>
<dbReference type="PANTHER" id="PTHR21716">
    <property type="entry name" value="TRANSMEMBRANE PROTEIN"/>
    <property type="match status" value="1"/>
</dbReference>
<keyword evidence="4 7" id="KW-1133">Transmembrane helix</keyword>
<comment type="subcellular location">
    <subcellularLocation>
        <location evidence="1">Membrane</location>
        <topology evidence="1">Multi-pass membrane protein</topology>
    </subcellularLocation>
</comment>
<comment type="caution">
    <text evidence="8">The sequence shown here is derived from an EMBL/GenBank/DDBJ whole genome shotgun (WGS) entry which is preliminary data.</text>
</comment>
<feature type="transmembrane region" description="Helical" evidence="7">
    <location>
        <begin position="30"/>
        <end position="46"/>
    </location>
</feature>
<evidence type="ECO:0000256" key="3">
    <source>
        <dbReference type="ARBA" id="ARBA00022692"/>
    </source>
</evidence>
<name>A0A917WFI9_9RHOB</name>
<gene>
    <name evidence="8" type="ORF">GCM10011534_20220</name>
</gene>
<feature type="transmembrane region" description="Helical" evidence="7">
    <location>
        <begin position="82"/>
        <end position="102"/>
    </location>
</feature>
<feature type="transmembrane region" description="Helical" evidence="7">
    <location>
        <begin position="301"/>
        <end position="319"/>
    </location>
</feature>
<keyword evidence="9" id="KW-1185">Reference proteome</keyword>
<keyword evidence="3 7" id="KW-0812">Transmembrane</keyword>
<reference evidence="8" key="2">
    <citation type="submission" date="2020-09" db="EMBL/GenBank/DDBJ databases">
        <authorList>
            <person name="Sun Q."/>
            <person name="Zhou Y."/>
        </authorList>
    </citation>
    <scope>NUCLEOTIDE SEQUENCE</scope>
    <source>
        <strain evidence="8">CGMCC 1.6293</strain>
    </source>
</reference>
<keyword evidence="5 7" id="KW-0472">Membrane</keyword>
<feature type="region of interest" description="Disordered" evidence="6">
    <location>
        <begin position="1"/>
        <end position="20"/>
    </location>
</feature>
<dbReference type="EMBL" id="BMLF01000001">
    <property type="protein sequence ID" value="GGL98117.1"/>
    <property type="molecule type" value="Genomic_DNA"/>
</dbReference>
<dbReference type="GO" id="GO:0055085">
    <property type="term" value="P:transmembrane transport"/>
    <property type="evidence" value="ECO:0007669"/>
    <property type="project" value="TreeGrafter"/>
</dbReference>
<dbReference type="InterPro" id="IPR002549">
    <property type="entry name" value="AI-2E-like"/>
</dbReference>
<evidence type="ECO:0000313" key="8">
    <source>
        <dbReference type="EMBL" id="GGL98117.1"/>
    </source>
</evidence>
<sequence>MMDATSQQQTSESGNEETTELAERSGLSRVEYLLSGIFILLLFWSISLAEVVIMPIVLGFLIALTLSPVVRSLGRMGVPAPVSAIVLVFAFGLFAGTSVYFLSGPAGDLMDEVPRIRFELREKMDSVKDHIEKVQQASEDMQNFASGGDEGAADGQQRVVVNDDPGILTRALSSLAGLGSSLLIALILSMFLLAAGDMYQRKMVEALPTLTDKKRALRISNDIERQISRYLGAITVINASLGLAVGSVLYLLGMPYAYLWGAAAFLLNYLPYIGALTGVILCAAVSLVTFDTLGDALIPPLAYLGLTTLEGQMLTPMLVGRHLKLNAAVVFIAVVFWAWIWGVAGALMAVPFLVFLKVVCDNVPSLEVFGSFLSGRDDPMAVTGPSEGNG</sequence>
<dbReference type="Proteomes" id="UP000649829">
    <property type="component" value="Unassembled WGS sequence"/>
</dbReference>
<evidence type="ECO:0000256" key="6">
    <source>
        <dbReference type="SAM" id="MobiDB-lite"/>
    </source>
</evidence>
<feature type="compositionally biased region" description="Polar residues" evidence="6">
    <location>
        <begin position="1"/>
        <end position="13"/>
    </location>
</feature>
<evidence type="ECO:0000256" key="1">
    <source>
        <dbReference type="ARBA" id="ARBA00004141"/>
    </source>
</evidence>
<evidence type="ECO:0000256" key="4">
    <source>
        <dbReference type="ARBA" id="ARBA00022989"/>
    </source>
</evidence>
<protein>
    <submittedName>
        <fullName evidence="8">AI-2E family transporter</fullName>
    </submittedName>
</protein>
<dbReference type="GO" id="GO:0016020">
    <property type="term" value="C:membrane"/>
    <property type="evidence" value="ECO:0007669"/>
    <property type="project" value="UniProtKB-SubCell"/>
</dbReference>